<proteinExistence type="predicted"/>
<organism evidence="2">
    <name type="scientific">Arundo donax</name>
    <name type="common">Giant reed</name>
    <name type="synonym">Donax arundinaceus</name>
    <dbReference type="NCBI Taxonomy" id="35708"/>
    <lineage>
        <taxon>Eukaryota</taxon>
        <taxon>Viridiplantae</taxon>
        <taxon>Streptophyta</taxon>
        <taxon>Embryophyta</taxon>
        <taxon>Tracheophyta</taxon>
        <taxon>Spermatophyta</taxon>
        <taxon>Magnoliopsida</taxon>
        <taxon>Liliopsida</taxon>
        <taxon>Poales</taxon>
        <taxon>Poaceae</taxon>
        <taxon>PACMAD clade</taxon>
        <taxon>Arundinoideae</taxon>
        <taxon>Arundineae</taxon>
        <taxon>Arundo</taxon>
    </lineage>
</organism>
<accession>A0A0A9H9K6</accession>
<evidence type="ECO:0000259" key="1">
    <source>
        <dbReference type="Pfam" id="PF26138"/>
    </source>
</evidence>
<dbReference type="AlphaFoldDB" id="A0A0A9H9K6"/>
<sequence length="80" mass="9137">MLSRDAGLLCDTMHVSVEEQLALFLHTVGHNLRNHVIGLYVKRSCEIVSRYFNEVLKALCSLAKDMIKLRSIDTHPKDNQ</sequence>
<dbReference type="EMBL" id="GBRH01166380">
    <property type="protein sequence ID" value="JAE31516.1"/>
    <property type="molecule type" value="Transcribed_RNA"/>
</dbReference>
<dbReference type="InterPro" id="IPR058353">
    <property type="entry name" value="DUF8040"/>
</dbReference>
<dbReference type="Pfam" id="PF26138">
    <property type="entry name" value="DUF8040"/>
    <property type="match status" value="1"/>
</dbReference>
<reference evidence="2" key="1">
    <citation type="submission" date="2014-09" db="EMBL/GenBank/DDBJ databases">
        <authorList>
            <person name="Magalhaes I.L.F."/>
            <person name="Oliveira U."/>
            <person name="Santos F.R."/>
            <person name="Vidigal T.H.D.A."/>
            <person name="Brescovit A.D."/>
            <person name="Santos A.J."/>
        </authorList>
    </citation>
    <scope>NUCLEOTIDE SEQUENCE</scope>
    <source>
        <tissue evidence="2">Shoot tissue taken approximately 20 cm above the soil surface</tissue>
    </source>
</reference>
<feature type="domain" description="DUF8040" evidence="1">
    <location>
        <begin position="5"/>
        <end position="61"/>
    </location>
</feature>
<reference evidence="2" key="2">
    <citation type="journal article" date="2015" name="Data Brief">
        <title>Shoot transcriptome of the giant reed, Arundo donax.</title>
        <authorList>
            <person name="Barrero R.A."/>
            <person name="Guerrero F.D."/>
            <person name="Moolhuijzen P."/>
            <person name="Goolsby J.A."/>
            <person name="Tidwell J."/>
            <person name="Bellgard S.E."/>
            <person name="Bellgard M.I."/>
        </authorList>
    </citation>
    <scope>NUCLEOTIDE SEQUENCE</scope>
    <source>
        <tissue evidence="2">Shoot tissue taken approximately 20 cm above the soil surface</tissue>
    </source>
</reference>
<protein>
    <recommendedName>
        <fullName evidence="1">DUF8040 domain-containing protein</fullName>
    </recommendedName>
</protein>
<evidence type="ECO:0000313" key="2">
    <source>
        <dbReference type="EMBL" id="JAE31516.1"/>
    </source>
</evidence>
<name>A0A0A9H9K6_ARUDO</name>